<dbReference type="AlphaFoldDB" id="A0AAN7Z6B0"/>
<proteinExistence type="predicted"/>
<accession>A0AAN7Z6B0</accession>
<sequence>MDRAGCGNVTGQLNTKIPPGDAILESLGSLILSPLGSAMDATTVTESDSPSLWKLCPCLYLFETHTPCNTIATARSRTVVINGHDDVLQPRARSGEQMSE</sequence>
<name>A0AAN7Z6B0_9PEZI</name>
<gene>
    <name evidence="1" type="ORF">RRF57_004253</name>
</gene>
<keyword evidence="2" id="KW-1185">Reference proteome</keyword>
<reference evidence="1 2" key="1">
    <citation type="submission" date="2023-10" db="EMBL/GenBank/DDBJ databases">
        <title>Draft genome sequence of Xylaria bambusicola isolate GMP-LS, the root and basal stem rot pathogen of sugarcane in Indonesia.</title>
        <authorList>
            <person name="Selvaraj P."/>
            <person name="Muralishankar V."/>
            <person name="Muruganantham S."/>
            <person name="Sp S."/>
            <person name="Haryani S."/>
            <person name="Lau K.J.X."/>
            <person name="Naqvi N.I."/>
        </authorList>
    </citation>
    <scope>NUCLEOTIDE SEQUENCE [LARGE SCALE GENOMIC DNA]</scope>
    <source>
        <strain evidence="1">GMP-LS</strain>
    </source>
</reference>
<evidence type="ECO:0000313" key="2">
    <source>
        <dbReference type="Proteomes" id="UP001305414"/>
    </source>
</evidence>
<dbReference type="EMBL" id="JAWHQM010000008">
    <property type="protein sequence ID" value="KAK5628538.1"/>
    <property type="molecule type" value="Genomic_DNA"/>
</dbReference>
<evidence type="ECO:0000313" key="1">
    <source>
        <dbReference type="EMBL" id="KAK5628538.1"/>
    </source>
</evidence>
<dbReference type="Proteomes" id="UP001305414">
    <property type="component" value="Unassembled WGS sequence"/>
</dbReference>
<protein>
    <submittedName>
        <fullName evidence="1">Uncharacterized protein</fullName>
    </submittedName>
</protein>
<organism evidence="1 2">
    <name type="scientific">Xylaria bambusicola</name>
    <dbReference type="NCBI Taxonomy" id="326684"/>
    <lineage>
        <taxon>Eukaryota</taxon>
        <taxon>Fungi</taxon>
        <taxon>Dikarya</taxon>
        <taxon>Ascomycota</taxon>
        <taxon>Pezizomycotina</taxon>
        <taxon>Sordariomycetes</taxon>
        <taxon>Xylariomycetidae</taxon>
        <taxon>Xylariales</taxon>
        <taxon>Xylariaceae</taxon>
        <taxon>Xylaria</taxon>
    </lineage>
</organism>
<comment type="caution">
    <text evidence="1">The sequence shown here is derived from an EMBL/GenBank/DDBJ whole genome shotgun (WGS) entry which is preliminary data.</text>
</comment>